<comment type="caution">
    <text evidence="2">The sequence shown here is derived from an EMBL/GenBank/DDBJ whole genome shotgun (WGS) entry which is preliminary data.</text>
</comment>
<gene>
    <name evidence="2" type="ORF">H8L32_25045</name>
</gene>
<keyword evidence="1" id="KW-0732">Signal</keyword>
<dbReference type="Proteomes" id="UP000650424">
    <property type="component" value="Unassembled WGS sequence"/>
</dbReference>
<feature type="signal peptide" evidence="1">
    <location>
        <begin position="1"/>
        <end position="26"/>
    </location>
</feature>
<dbReference type="Gene3D" id="3.30.70.100">
    <property type="match status" value="2"/>
</dbReference>
<evidence type="ECO:0000313" key="2">
    <source>
        <dbReference type="EMBL" id="MBC3920757.1"/>
    </source>
</evidence>
<sequence length="275" mass="30945">MKLSQPSTLMAAALLGSLGAVSSGVAATNAVIAEECCQVIELRQYVTYPGKRDALISLFETRFIDTQEEAGIRVLAQFRDLNDPYHFTWLRGFGNMEARKQALADFYSGQTWQTYRNDANATLYDNDDVLLLRPASPGSGFVTATRTRAAVGNTAPRGGLVVATIYHFPQEVTADFISKFNHQLMPMFERHGAHVMGRFVTEKSPNTFERLPVRENVNVFVWFASYSDKAAYDHYLASLAQDALWRDRAFADLYKSLQRWPEILMLEPTSRSLLP</sequence>
<evidence type="ECO:0000256" key="1">
    <source>
        <dbReference type="SAM" id="SignalP"/>
    </source>
</evidence>
<organism evidence="2 3">
    <name type="scientific">Undibacterium hunanense</name>
    <dbReference type="NCBI Taxonomy" id="2762292"/>
    <lineage>
        <taxon>Bacteria</taxon>
        <taxon>Pseudomonadati</taxon>
        <taxon>Pseudomonadota</taxon>
        <taxon>Betaproteobacteria</taxon>
        <taxon>Burkholderiales</taxon>
        <taxon>Oxalobacteraceae</taxon>
        <taxon>Undibacterium</taxon>
    </lineage>
</organism>
<reference evidence="2 3" key="1">
    <citation type="submission" date="2020-08" db="EMBL/GenBank/DDBJ databases">
        <title>Novel species isolated from subtropical streams in China.</title>
        <authorList>
            <person name="Lu H."/>
        </authorList>
    </citation>
    <scope>NUCLEOTIDE SEQUENCE [LARGE SCALE GENOMIC DNA]</scope>
    <source>
        <strain evidence="2 3">CY18W</strain>
    </source>
</reference>
<feature type="chain" id="PRO_5046775315" evidence="1">
    <location>
        <begin position="27"/>
        <end position="275"/>
    </location>
</feature>
<keyword evidence="3" id="KW-1185">Reference proteome</keyword>
<dbReference type="InterPro" id="IPR011008">
    <property type="entry name" value="Dimeric_a/b-barrel"/>
</dbReference>
<evidence type="ECO:0000313" key="3">
    <source>
        <dbReference type="Proteomes" id="UP000650424"/>
    </source>
</evidence>
<name>A0ABR6ZY48_9BURK</name>
<dbReference type="EMBL" id="JACOGF010000019">
    <property type="protein sequence ID" value="MBC3920757.1"/>
    <property type="molecule type" value="Genomic_DNA"/>
</dbReference>
<accession>A0ABR6ZY48</accession>
<dbReference type="RefSeq" id="WP_186950559.1">
    <property type="nucleotide sequence ID" value="NZ_JACOGF010000019.1"/>
</dbReference>
<proteinExistence type="predicted"/>
<protein>
    <submittedName>
        <fullName evidence="2">NIPSNAP family protein</fullName>
    </submittedName>
</protein>
<dbReference type="SUPFAM" id="SSF54909">
    <property type="entry name" value="Dimeric alpha+beta barrel"/>
    <property type="match status" value="2"/>
</dbReference>